<protein>
    <submittedName>
        <fullName evidence="2">Uncharacterized protein</fullName>
    </submittedName>
</protein>
<proteinExistence type="predicted"/>
<dbReference type="Proteomes" id="UP000070376">
    <property type="component" value="Unassembled WGS sequence"/>
</dbReference>
<keyword evidence="1" id="KW-0472">Membrane</keyword>
<sequence>MPGSGEQSVFLKQSLYPFRLTGGGKTKRLLKQAFFLFDAVGLGFFFLQAKCNLYFLHSGIRKRRNNLTAPCLY</sequence>
<dbReference type="EMBL" id="LRPN01000150">
    <property type="protein sequence ID" value="KWZ78175.1"/>
    <property type="molecule type" value="Genomic_DNA"/>
</dbReference>
<accession>A0A133KFB5</accession>
<feature type="transmembrane region" description="Helical" evidence="1">
    <location>
        <begin position="33"/>
        <end position="56"/>
    </location>
</feature>
<evidence type="ECO:0000313" key="2">
    <source>
        <dbReference type="EMBL" id="KWZ78175.1"/>
    </source>
</evidence>
<organism evidence="2 3">
    <name type="scientific">Heyndrickxia coagulans</name>
    <name type="common">Weizmannia coagulans</name>
    <dbReference type="NCBI Taxonomy" id="1398"/>
    <lineage>
        <taxon>Bacteria</taxon>
        <taxon>Bacillati</taxon>
        <taxon>Bacillota</taxon>
        <taxon>Bacilli</taxon>
        <taxon>Bacillales</taxon>
        <taxon>Bacillaceae</taxon>
        <taxon>Heyndrickxia</taxon>
    </lineage>
</organism>
<comment type="caution">
    <text evidence="2">The sequence shown here is derived from an EMBL/GenBank/DDBJ whole genome shotgun (WGS) entry which is preliminary data.</text>
</comment>
<reference evidence="3" key="1">
    <citation type="submission" date="2016-01" db="EMBL/GenBank/DDBJ databases">
        <authorList>
            <person name="Mitreva M."/>
            <person name="Pepin K.H."/>
            <person name="Mihindukulasuriya K.A."/>
            <person name="Fulton R."/>
            <person name="Fronick C."/>
            <person name="O'Laughlin M."/>
            <person name="Miner T."/>
            <person name="Herter B."/>
            <person name="Rosa B.A."/>
            <person name="Cordes M."/>
            <person name="Tomlinson C."/>
            <person name="Wollam A."/>
            <person name="Palsikar V.B."/>
            <person name="Mardis E.R."/>
            <person name="Wilson R.K."/>
        </authorList>
    </citation>
    <scope>NUCLEOTIDE SEQUENCE [LARGE SCALE GENOMIC DNA]</scope>
    <source>
        <strain evidence="3">GED7749B</strain>
    </source>
</reference>
<evidence type="ECO:0000313" key="3">
    <source>
        <dbReference type="Proteomes" id="UP000070376"/>
    </source>
</evidence>
<evidence type="ECO:0000256" key="1">
    <source>
        <dbReference type="SAM" id="Phobius"/>
    </source>
</evidence>
<gene>
    <name evidence="2" type="ORF">HMPREF3213_03110</name>
</gene>
<dbReference type="AlphaFoldDB" id="A0A133KFB5"/>
<keyword evidence="1" id="KW-0812">Transmembrane</keyword>
<name>A0A133KFB5_HEYCO</name>
<dbReference type="PATRIC" id="fig|1398.22.peg.3114"/>
<keyword evidence="1" id="KW-1133">Transmembrane helix</keyword>